<proteinExistence type="predicted"/>
<dbReference type="GO" id="GO:0043022">
    <property type="term" value="F:ribosome binding"/>
    <property type="evidence" value="ECO:0007669"/>
    <property type="project" value="InterPro"/>
</dbReference>
<dbReference type="EMBL" id="JADGKB010000001">
    <property type="protein sequence ID" value="KAJ3262474.1"/>
    <property type="molecule type" value="Genomic_DNA"/>
</dbReference>
<evidence type="ECO:0000256" key="1">
    <source>
        <dbReference type="SAM" id="Phobius"/>
    </source>
</evidence>
<reference evidence="3" key="1">
    <citation type="submission" date="2020-05" db="EMBL/GenBank/DDBJ databases">
        <title>Phylogenomic resolution of chytrid fungi.</title>
        <authorList>
            <person name="Stajich J.E."/>
            <person name="Amses K."/>
            <person name="Simmons R."/>
            <person name="Seto K."/>
            <person name="Myers J."/>
            <person name="Bonds A."/>
            <person name="Quandt C.A."/>
            <person name="Barry K."/>
            <person name="Liu P."/>
            <person name="Grigoriev I."/>
            <person name="Longcore J.E."/>
            <person name="James T.Y."/>
        </authorList>
    </citation>
    <scope>NUCLEOTIDE SEQUENCE</scope>
    <source>
        <strain evidence="3">PLAUS21</strain>
    </source>
</reference>
<dbReference type="Proteomes" id="UP001210925">
    <property type="component" value="Unassembled WGS sequence"/>
</dbReference>
<evidence type="ECO:0000259" key="2">
    <source>
        <dbReference type="Pfam" id="PF07766"/>
    </source>
</evidence>
<keyword evidence="1" id="KW-0812">Transmembrane</keyword>
<dbReference type="InterPro" id="IPR033122">
    <property type="entry name" value="LETM1-like_RBD"/>
</dbReference>
<keyword evidence="1" id="KW-0472">Membrane</keyword>
<organism evidence="3 4">
    <name type="scientific">Boothiomyces macroporosus</name>
    <dbReference type="NCBI Taxonomy" id="261099"/>
    <lineage>
        <taxon>Eukaryota</taxon>
        <taxon>Fungi</taxon>
        <taxon>Fungi incertae sedis</taxon>
        <taxon>Chytridiomycota</taxon>
        <taxon>Chytridiomycota incertae sedis</taxon>
        <taxon>Chytridiomycetes</taxon>
        <taxon>Rhizophydiales</taxon>
        <taxon>Terramycetaceae</taxon>
        <taxon>Boothiomyces</taxon>
    </lineage>
</organism>
<dbReference type="AlphaFoldDB" id="A0AAD5UMR0"/>
<feature type="domain" description="Letm1 RBD" evidence="2">
    <location>
        <begin position="130"/>
        <end position="198"/>
    </location>
</feature>
<protein>
    <recommendedName>
        <fullName evidence="2">Letm1 RBD domain-containing protein</fullName>
    </recommendedName>
</protein>
<evidence type="ECO:0000313" key="4">
    <source>
        <dbReference type="Proteomes" id="UP001210925"/>
    </source>
</evidence>
<name>A0AAD5UMR0_9FUNG</name>
<keyword evidence="4" id="KW-1185">Reference proteome</keyword>
<feature type="transmembrane region" description="Helical" evidence="1">
    <location>
        <begin position="57"/>
        <end position="80"/>
    </location>
</feature>
<accession>A0AAD5UMR0</accession>
<evidence type="ECO:0000313" key="3">
    <source>
        <dbReference type="EMBL" id="KAJ3262474.1"/>
    </source>
</evidence>
<feature type="domain" description="Letm1 RBD" evidence="2">
    <location>
        <begin position="45"/>
        <end position="109"/>
    </location>
</feature>
<comment type="caution">
    <text evidence="3">The sequence shown here is derived from an EMBL/GenBank/DDBJ whole genome shotgun (WGS) entry which is preliminary data.</text>
</comment>
<dbReference type="Pfam" id="PF07766">
    <property type="entry name" value="LETM1_RBD"/>
    <property type="match status" value="2"/>
</dbReference>
<gene>
    <name evidence="3" type="ORF">HK103_000003</name>
</gene>
<keyword evidence="1" id="KW-1133">Transmembrane helix</keyword>
<sequence length="224" mass="26288">MNQLNLLKNEFKHFMSGILAIGKQTGTTLGHWVNVRETGLVSERRIIRNVIRNKQDLIKFVPGVCYIVLPMTIPTLPFVFRVFPNFLPSTLYSPNLLKIKLDILMKKRKPLNDPTDLEIAKYLGMPLPFLFTKARLYQRFDWLLKDDLLLQEFGVKRLTEYELVEALEERGFKQVYPENEDYTKQRKDLIKYLSLSNQTARQYKKTPQDIYTIGKILVTKVSNM</sequence>